<dbReference type="KEGG" id="cak:Caul_1096"/>
<evidence type="ECO:0000259" key="1">
    <source>
        <dbReference type="Pfam" id="PF21880"/>
    </source>
</evidence>
<proteinExistence type="predicted"/>
<accession>B0SX65</accession>
<dbReference type="InterPro" id="IPR054209">
    <property type="entry name" value="DUF6916"/>
</dbReference>
<dbReference type="AlphaFoldDB" id="B0SX65"/>
<dbReference type="HOGENOM" id="CLU_2354624_0_0_5"/>
<dbReference type="Pfam" id="PF21880">
    <property type="entry name" value="DUF6916"/>
    <property type="match status" value="1"/>
</dbReference>
<name>B0SX65_CAUSK</name>
<dbReference type="EMBL" id="CP000927">
    <property type="protein sequence ID" value="ABZ70226.1"/>
    <property type="molecule type" value="Genomic_DNA"/>
</dbReference>
<dbReference type="OrthoDB" id="7852971at2"/>
<reference evidence="2" key="1">
    <citation type="submission" date="2008-01" db="EMBL/GenBank/DDBJ databases">
        <title>Complete sequence of chromosome of Caulobacter sp. K31.</title>
        <authorList>
            <consortium name="US DOE Joint Genome Institute"/>
            <person name="Copeland A."/>
            <person name="Lucas S."/>
            <person name="Lapidus A."/>
            <person name="Barry K."/>
            <person name="Glavina del Rio T."/>
            <person name="Dalin E."/>
            <person name="Tice H."/>
            <person name="Pitluck S."/>
            <person name="Bruce D."/>
            <person name="Goodwin L."/>
            <person name="Thompson L.S."/>
            <person name="Brettin T."/>
            <person name="Detter J.C."/>
            <person name="Han C."/>
            <person name="Schmutz J."/>
            <person name="Larimer F."/>
            <person name="Land M."/>
            <person name="Hauser L."/>
            <person name="Kyrpides N."/>
            <person name="Kim E."/>
            <person name="Stephens C."/>
            <person name="Richardson P."/>
        </authorList>
    </citation>
    <scope>NUCLEOTIDE SEQUENCE [LARGE SCALE GENOMIC DNA]</scope>
    <source>
        <strain evidence="2">K31</strain>
    </source>
</reference>
<evidence type="ECO:0000313" key="2">
    <source>
        <dbReference type="EMBL" id="ABZ70226.1"/>
    </source>
</evidence>
<gene>
    <name evidence="2" type="ordered locus">Caul_1096</name>
</gene>
<organism evidence="2">
    <name type="scientific">Caulobacter sp. (strain K31)</name>
    <dbReference type="NCBI Taxonomy" id="366602"/>
    <lineage>
        <taxon>Bacteria</taxon>
        <taxon>Pseudomonadati</taxon>
        <taxon>Pseudomonadota</taxon>
        <taxon>Alphaproteobacteria</taxon>
        <taxon>Caulobacterales</taxon>
        <taxon>Caulobacteraceae</taxon>
        <taxon>Caulobacter</taxon>
    </lineage>
</organism>
<protein>
    <recommendedName>
        <fullName evidence="1">DUF6916 domain-containing protein</fullName>
    </recommendedName>
</protein>
<feature type="domain" description="DUF6916" evidence="1">
    <location>
        <begin position="8"/>
        <end position="95"/>
    </location>
</feature>
<sequence>MTTDFVALTAETFAPHVGRTFQIRGGRHALALNEIERAQADGDRAPFTLLFSGPPGDVLAEGLHAIELEDGTAYDLYLIPIHTTASGRQDYQAVFN</sequence>